<comment type="subcellular location">
    <subcellularLocation>
        <location evidence="1">Endomembrane system</location>
        <topology evidence="1">Multi-pass membrane protein</topology>
    </subcellularLocation>
</comment>
<name>A0ABT0L5S5_9GAMM</name>
<dbReference type="InterPro" id="IPR000849">
    <property type="entry name" value="Sugar_P_transporter"/>
</dbReference>
<dbReference type="InterPro" id="IPR011701">
    <property type="entry name" value="MFS"/>
</dbReference>
<dbReference type="RefSeq" id="WP_248938199.1">
    <property type="nucleotide sequence ID" value="NZ_JAKIKS010000001.1"/>
</dbReference>
<dbReference type="PANTHER" id="PTHR43826:SF6">
    <property type="entry name" value="GLYCEROL-3-PHOSPHATE TRANSPORTER"/>
    <property type="match status" value="1"/>
</dbReference>
<dbReference type="EMBL" id="JAKIKS010000001">
    <property type="protein sequence ID" value="MCL1122919.1"/>
    <property type="molecule type" value="Genomic_DNA"/>
</dbReference>
<dbReference type="InterPro" id="IPR020846">
    <property type="entry name" value="MFS_dom"/>
</dbReference>
<evidence type="ECO:0000256" key="5">
    <source>
        <dbReference type="ARBA" id="ARBA00023136"/>
    </source>
</evidence>
<comment type="caution">
    <text evidence="9">The sequence shown here is derived from an EMBL/GenBank/DDBJ whole genome shotgun (WGS) entry which is preliminary data.</text>
</comment>
<keyword evidence="10" id="KW-1185">Reference proteome</keyword>
<dbReference type="InterPro" id="IPR036259">
    <property type="entry name" value="MFS_trans_sf"/>
</dbReference>
<feature type="transmembrane region" description="Helical" evidence="7">
    <location>
        <begin position="160"/>
        <end position="183"/>
    </location>
</feature>
<dbReference type="NCBIfam" id="TIGR00881">
    <property type="entry name" value="2A0104"/>
    <property type="match status" value="1"/>
</dbReference>
<evidence type="ECO:0000256" key="2">
    <source>
        <dbReference type="ARBA" id="ARBA00009598"/>
    </source>
</evidence>
<evidence type="ECO:0000259" key="8">
    <source>
        <dbReference type="PROSITE" id="PS50850"/>
    </source>
</evidence>
<dbReference type="NCBIfam" id="TIGR00712">
    <property type="entry name" value="glpT"/>
    <property type="match status" value="1"/>
</dbReference>
<feature type="transmembrane region" description="Helical" evidence="7">
    <location>
        <begin position="254"/>
        <end position="272"/>
    </location>
</feature>
<dbReference type="PROSITE" id="PS00942">
    <property type="entry name" value="GLPT"/>
    <property type="match status" value="1"/>
</dbReference>
<dbReference type="PIRSF" id="PIRSF002808">
    <property type="entry name" value="Hexose_phosphate_transp"/>
    <property type="match status" value="1"/>
</dbReference>
<feature type="transmembrane region" description="Helical" evidence="7">
    <location>
        <begin position="94"/>
        <end position="115"/>
    </location>
</feature>
<feature type="domain" description="Major facilitator superfamily (MFS) profile" evidence="8">
    <location>
        <begin position="26"/>
        <end position="440"/>
    </location>
</feature>
<feature type="transmembrane region" description="Helical" evidence="7">
    <location>
        <begin position="189"/>
        <end position="208"/>
    </location>
</feature>
<evidence type="ECO:0000256" key="6">
    <source>
        <dbReference type="NCBIfam" id="TIGR00712"/>
    </source>
</evidence>
<gene>
    <name evidence="9" type="primary">glpT</name>
    <name evidence="9" type="ORF">L2764_00090</name>
</gene>
<evidence type="ECO:0000256" key="4">
    <source>
        <dbReference type="ARBA" id="ARBA00022989"/>
    </source>
</evidence>
<feature type="transmembrane region" description="Helical" evidence="7">
    <location>
        <begin position="385"/>
        <end position="404"/>
    </location>
</feature>
<keyword evidence="5 7" id="KW-0472">Membrane</keyword>
<feature type="transmembrane region" description="Helical" evidence="7">
    <location>
        <begin position="324"/>
        <end position="341"/>
    </location>
</feature>
<evidence type="ECO:0000313" key="10">
    <source>
        <dbReference type="Proteomes" id="UP001203423"/>
    </source>
</evidence>
<dbReference type="InterPro" id="IPR051337">
    <property type="entry name" value="OPA_Antiporter"/>
</dbReference>
<dbReference type="InterPro" id="IPR021159">
    <property type="entry name" value="Sugar-P_transporter_CS"/>
</dbReference>
<dbReference type="Gene3D" id="1.20.1250.20">
    <property type="entry name" value="MFS general substrate transporter like domains"/>
    <property type="match status" value="2"/>
</dbReference>
<evidence type="ECO:0000256" key="1">
    <source>
        <dbReference type="ARBA" id="ARBA00004127"/>
    </source>
</evidence>
<accession>A0ABT0L5S5</accession>
<dbReference type="Pfam" id="PF07690">
    <property type="entry name" value="MFS_1"/>
    <property type="match status" value="1"/>
</dbReference>
<dbReference type="CDD" id="cd17345">
    <property type="entry name" value="MFS_GlpT"/>
    <property type="match status" value="1"/>
</dbReference>
<feature type="transmembrane region" description="Helical" evidence="7">
    <location>
        <begin position="64"/>
        <end position="82"/>
    </location>
</feature>
<dbReference type="PANTHER" id="PTHR43826">
    <property type="entry name" value="GLUCOSE-6-PHOSPHATE EXCHANGER SLC37A4"/>
    <property type="match status" value="1"/>
</dbReference>
<keyword evidence="4 7" id="KW-1133">Transmembrane helix</keyword>
<dbReference type="SUPFAM" id="SSF103473">
    <property type="entry name" value="MFS general substrate transporter"/>
    <property type="match status" value="1"/>
</dbReference>
<organism evidence="9 10">
    <name type="scientific">Shewanella surugensis</name>
    <dbReference type="NCBI Taxonomy" id="212020"/>
    <lineage>
        <taxon>Bacteria</taxon>
        <taxon>Pseudomonadati</taxon>
        <taxon>Pseudomonadota</taxon>
        <taxon>Gammaproteobacteria</taxon>
        <taxon>Alteromonadales</taxon>
        <taxon>Shewanellaceae</taxon>
        <taxon>Shewanella</taxon>
    </lineage>
</organism>
<reference evidence="9 10" key="1">
    <citation type="submission" date="2022-01" db="EMBL/GenBank/DDBJ databases">
        <title>Whole genome-based taxonomy of the Shewanellaceae.</title>
        <authorList>
            <person name="Martin-Rodriguez A.J."/>
        </authorList>
    </citation>
    <scope>NUCLEOTIDE SEQUENCE [LARGE SCALE GENOMIC DNA]</scope>
    <source>
        <strain evidence="9 10">DSM 17177</strain>
    </source>
</reference>
<keyword evidence="3 7" id="KW-0812">Transmembrane</keyword>
<comment type="similarity">
    <text evidence="2">Belongs to the major facilitator superfamily. Organophosphate:Pi antiporter (OPA) (TC 2.A.1.4) family.</text>
</comment>
<dbReference type="Proteomes" id="UP001203423">
    <property type="component" value="Unassembled WGS sequence"/>
</dbReference>
<sequence>MIGFFKPARHIQQRPKKDIDPAYKKLRGQVFLGIFFGYAGYYLIRKNFSLAMPYLQQEGYTTAQLGIVLSMISLAYGLSKFFMGNVSDRSNARYFLAAGLFLSAIINFIIGLSGWALNSLVMMGILMFLNGWVQGMGWPPCGRTLVHWFSPQERGTYVSIWNVAHNVGGGLIGPLALLGIIIFGEWQSLFYFPAIAALVLVGFILMTVRDTPQSQGLPPIEEYKHDQGIVGNSEFEQELSAKEIFFQYVLNNKYLWFIALANAFIYFLRYGIADWAPTYLVSGKGFSNSEAAWSIFWFEYAGIPGTILCGWLSDKLFKGRRAPIGIIYLLLMLVAILVYWLNPIHNIWIYMASLTALGFLIYGPVMLVGLYALDLVPKKAAGTAAGFTGLFGYFVGTVPANAIMGSVIEYSGWDSSFYLLIASVFFACFFLALAWNPKLHHHRVSQ</sequence>
<feature type="transmembrane region" description="Helical" evidence="7">
    <location>
        <begin position="26"/>
        <end position="44"/>
    </location>
</feature>
<evidence type="ECO:0000313" key="9">
    <source>
        <dbReference type="EMBL" id="MCL1122919.1"/>
    </source>
</evidence>
<feature type="transmembrane region" description="Helical" evidence="7">
    <location>
        <begin position="292"/>
        <end position="312"/>
    </location>
</feature>
<proteinExistence type="inferred from homology"/>
<feature type="transmembrane region" description="Helical" evidence="7">
    <location>
        <begin position="416"/>
        <end position="435"/>
    </location>
</feature>
<feature type="transmembrane region" description="Helical" evidence="7">
    <location>
        <begin position="347"/>
        <end position="373"/>
    </location>
</feature>
<evidence type="ECO:0000256" key="3">
    <source>
        <dbReference type="ARBA" id="ARBA00022692"/>
    </source>
</evidence>
<dbReference type="InterPro" id="IPR005267">
    <property type="entry name" value="G3P_transporter"/>
</dbReference>
<dbReference type="PROSITE" id="PS50850">
    <property type="entry name" value="MFS"/>
    <property type="match status" value="1"/>
</dbReference>
<feature type="transmembrane region" description="Helical" evidence="7">
    <location>
        <begin position="121"/>
        <end position="139"/>
    </location>
</feature>
<evidence type="ECO:0000256" key="7">
    <source>
        <dbReference type="SAM" id="Phobius"/>
    </source>
</evidence>
<protein>
    <recommendedName>
        <fullName evidence="6">Glycerol-3-phosphate transporter</fullName>
    </recommendedName>
</protein>